<keyword evidence="1" id="KW-0694">RNA-binding</keyword>
<protein>
    <submittedName>
        <fullName evidence="3">RNA-binding S4 domain protein</fullName>
    </submittedName>
</protein>
<organism evidence="3 4">
    <name type="scientific">[Clostridium] ultunense Esp</name>
    <dbReference type="NCBI Taxonomy" id="1288971"/>
    <lineage>
        <taxon>Bacteria</taxon>
        <taxon>Bacillati</taxon>
        <taxon>Bacillota</taxon>
        <taxon>Tissierellia</taxon>
        <taxon>Tissierellales</taxon>
        <taxon>Tepidimicrobiaceae</taxon>
        <taxon>Schnuerera</taxon>
    </lineage>
</organism>
<dbReference type="GO" id="GO:0003723">
    <property type="term" value="F:RNA binding"/>
    <property type="evidence" value="ECO:0007669"/>
    <property type="project" value="UniProtKB-KW"/>
</dbReference>
<dbReference type="SUPFAM" id="SSF55174">
    <property type="entry name" value="Alpha-L RNA-binding motif"/>
    <property type="match status" value="1"/>
</dbReference>
<dbReference type="PANTHER" id="PTHR13633">
    <property type="entry name" value="MITOCHONDRIAL TRANSCRIPTION RESCUE FACTOR 1"/>
    <property type="match status" value="1"/>
</dbReference>
<dbReference type="InterPro" id="IPR040591">
    <property type="entry name" value="RqcP2_RBD"/>
</dbReference>
<feature type="domain" description="Ribosome-associated protein quality control protein P2 RNA-binding" evidence="2">
    <location>
        <begin position="105"/>
        <end position="170"/>
    </location>
</feature>
<dbReference type="PANTHER" id="PTHR13633:SF3">
    <property type="entry name" value="MITOCHONDRIAL TRANSCRIPTION RESCUE FACTOR 1"/>
    <property type="match status" value="1"/>
</dbReference>
<dbReference type="AlphaFoldDB" id="M1ZCY7"/>
<accession>M1ZCY7</accession>
<dbReference type="EMBL" id="LT669839">
    <property type="protein sequence ID" value="SHD76934.1"/>
    <property type="molecule type" value="Genomic_DNA"/>
</dbReference>
<dbReference type="InterPro" id="IPR012677">
    <property type="entry name" value="Nucleotide-bd_a/b_plait_sf"/>
</dbReference>
<dbReference type="PROSITE" id="PS50889">
    <property type="entry name" value="S4"/>
    <property type="match status" value="1"/>
</dbReference>
<dbReference type="Proteomes" id="UP000245423">
    <property type="component" value="Chromosome 1"/>
</dbReference>
<keyword evidence="4" id="KW-1185">Reference proteome</keyword>
<dbReference type="RefSeq" id="WP_005586136.1">
    <property type="nucleotide sequence ID" value="NZ_LT669839.1"/>
</dbReference>
<evidence type="ECO:0000313" key="4">
    <source>
        <dbReference type="Proteomes" id="UP000245423"/>
    </source>
</evidence>
<reference evidence="3 4" key="1">
    <citation type="submission" date="2016-11" db="EMBL/GenBank/DDBJ databases">
        <authorList>
            <person name="Manzoor S."/>
        </authorList>
    </citation>
    <scope>NUCLEOTIDE SEQUENCE [LARGE SCALE GENOMIC DNA]</scope>
    <source>
        <strain evidence="3">Clostridium ultunense strain Esp</strain>
    </source>
</reference>
<proteinExistence type="predicted"/>
<evidence type="ECO:0000259" key="2">
    <source>
        <dbReference type="Pfam" id="PF17774"/>
    </source>
</evidence>
<name>M1ZCY7_9FIRM</name>
<evidence type="ECO:0000256" key="1">
    <source>
        <dbReference type="PROSITE-ProRule" id="PRU00182"/>
    </source>
</evidence>
<dbReference type="Gene3D" id="3.30.1370.160">
    <property type="match status" value="1"/>
</dbReference>
<dbReference type="Gene3D" id="3.30.70.330">
    <property type="match status" value="1"/>
</dbReference>
<evidence type="ECO:0000313" key="3">
    <source>
        <dbReference type="EMBL" id="SHD76934.1"/>
    </source>
</evidence>
<dbReference type="InterPro" id="IPR036986">
    <property type="entry name" value="S4_RNA-bd_sf"/>
</dbReference>
<sequence>MVKLRLDRDSLLNHIVDKEQILNMRRVLDQIEIVMNRHTIGITDFMDPYERRLAQSILNRFIDISYKELGGIDEAERKVIMIYPEYFQYQDIESPIRSLMIEGNISKLSHRDFLGGILNLGINREKIGDILIHEDNVQVVVKSEIFDYILISLRKVGKEKVKVREIPLKELKSSNIEFEDITTTVPSLRLDALISSAWNLSRKDSQGLIESKKTKVNWEPIDRVSKDIGEGDIISAKGFGRFILNSIKGISKKGRVRVELRLLK</sequence>
<gene>
    <name evidence="3" type="ORF">CUESP1_1570</name>
</gene>
<dbReference type="Gene3D" id="3.10.290.10">
    <property type="entry name" value="RNA-binding S4 domain"/>
    <property type="match status" value="1"/>
</dbReference>
<dbReference type="Pfam" id="PF17774">
    <property type="entry name" value="YlmH_RBD"/>
    <property type="match status" value="1"/>
</dbReference>
<dbReference type="HOGENOM" id="CLU_075687_0_0_9"/>